<feature type="region of interest" description="Disordered" evidence="6">
    <location>
        <begin position="186"/>
        <end position="218"/>
    </location>
</feature>
<dbReference type="PANTHER" id="PTHR35007">
    <property type="entry name" value="INTEGRAL MEMBRANE PROTEIN-RELATED"/>
    <property type="match status" value="1"/>
</dbReference>
<feature type="transmembrane region" description="Helical" evidence="7">
    <location>
        <begin position="128"/>
        <end position="148"/>
    </location>
</feature>
<evidence type="ECO:0000259" key="8">
    <source>
        <dbReference type="Pfam" id="PF00482"/>
    </source>
</evidence>
<protein>
    <recommendedName>
        <fullName evidence="8">Type II secretion system protein GspF domain-containing protein</fullName>
    </recommendedName>
</protein>
<gene>
    <name evidence="9" type="ORF">EDL96_00355</name>
</gene>
<evidence type="ECO:0000256" key="5">
    <source>
        <dbReference type="ARBA" id="ARBA00023136"/>
    </source>
</evidence>
<dbReference type="GO" id="GO:0005886">
    <property type="term" value="C:plasma membrane"/>
    <property type="evidence" value="ECO:0007669"/>
    <property type="project" value="UniProtKB-SubCell"/>
</dbReference>
<dbReference type="EMBL" id="RKMF01000001">
    <property type="protein sequence ID" value="ROZ65797.1"/>
    <property type="molecule type" value="Genomic_DNA"/>
</dbReference>
<evidence type="ECO:0000256" key="4">
    <source>
        <dbReference type="ARBA" id="ARBA00022989"/>
    </source>
</evidence>
<feature type="domain" description="Type II secretion system protein GspF" evidence="8">
    <location>
        <begin position="2"/>
        <end position="142"/>
    </location>
</feature>
<evidence type="ECO:0000256" key="7">
    <source>
        <dbReference type="SAM" id="Phobius"/>
    </source>
</evidence>
<sequence length="218" mass="23069">MRQLAALLQVGRTPSSAFEVAAESLAESPDPTPTGRRLEDVCRTVARGSTVGRAPSQTMRKLAADPSSDNRRLRRVERGVLADLARCWEVSERTGAPLAALLEGLAEATEADLDAAAARETALAGSRATVRILTWLPVLALGLGYLIGADPLRTLLATPWGIGAGLVGAVLTVIGRLWTGRMVRRAEGAAHTSPGEPARRRAPRSSAEPRLGRREVTA</sequence>
<evidence type="ECO:0000256" key="2">
    <source>
        <dbReference type="ARBA" id="ARBA00022475"/>
    </source>
</evidence>
<reference evidence="9 10" key="1">
    <citation type="submission" date="2018-10" db="EMBL/GenBank/DDBJ databases">
        <title>Kocuria sp. M5W7-7, whole genome shotgun sequence.</title>
        <authorList>
            <person name="Tuo L."/>
        </authorList>
    </citation>
    <scope>NUCLEOTIDE SEQUENCE [LARGE SCALE GENOMIC DNA]</scope>
    <source>
        <strain evidence="9 10">M5W7-7</strain>
    </source>
</reference>
<feature type="transmembrane region" description="Helical" evidence="7">
    <location>
        <begin position="160"/>
        <end position="178"/>
    </location>
</feature>
<dbReference type="InterPro" id="IPR018076">
    <property type="entry name" value="T2SS_GspF_dom"/>
</dbReference>
<comment type="subcellular location">
    <subcellularLocation>
        <location evidence="1">Cell membrane</location>
        <topology evidence="1">Multi-pass membrane protein</topology>
    </subcellularLocation>
</comment>
<keyword evidence="3 7" id="KW-0812">Transmembrane</keyword>
<evidence type="ECO:0000313" key="10">
    <source>
        <dbReference type="Proteomes" id="UP000270616"/>
    </source>
</evidence>
<organism evidence="9 10">
    <name type="scientific">Kocuria soli</name>
    <dbReference type="NCBI Taxonomy" id="2485125"/>
    <lineage>
        <taxon>Bacteria</taxon>
        <taxon>Bacillati</taxon>
        <taxon>Actinomycetota</taxon>
        <taxon>Actinomycetes</taxon>
        <taxon>Micrococcales</taxon>
        <taxon>Micrococcaceae</taxon>
        <taxon>Kocuria</taxon>
    </lineage>
</organism>
<evidence type="ECO:0000256" key="1">
    <source>
        <dbReference type="ARBA" id="ARBA00004651"/>
    </source>
</evidence>
<keyword evidence="2" id="KW-1003">Cell membrane</keyword>
<dbReference type="PANTHER" id="PTHR35007:SF4">
    <property type="entry name" value="CONSERVED TRANSMEMBRANE PROTEIN-RELATED"/>
    <property type="match status" value="1"/>
</dbReference>
<dbReference type="Proteomes" id="UP000270616">
    <property type="component" value="Unassembled WGS sequence"/>
</dbReference>
<accession>A0A3N3ZU05</accession>
<evidence type="ECO:0000313" key="9">
    <source>
        <dbReference type="EMBL" id="ROZ65797.1"/>
    </source>
</evidence>
<evidence type="ECO:0000256" key="3">
    <source>
        <dbReference type="ARBA" id="ARBA00022692"/>
    </source>
</evidence>
<keyword evidence="4 7" id="KW-1133">Transmembrane helix</keyword>
<evidence type="ECO:0000256" key="6">
    <source>
        <dbReference type="SAM" id="MobiDB-lite"/>
    </source>
</evidence>
<keyword evidence="5 7" id="KW-0472">Membrane</keyword>
<keyword evidence="10" id="KW-1185">Reference proteome</keyword>
<dbReference type="OrthoDB" id="4948021at2"/>
<dbReference type="Pfam" id="PF00482">
    <property type="entry name" value="T2SSF"/>
    <property type="match status" value="1"/>
</dbReference>
<proteinExistence type="predicted"/>
<name>A0A3N3ZU05_9MICC</name>
<comment type="caution">
    <text evidence="9">The sequence shown here is derived from an EMBL/GenBank/DDBJ whole genome shotgun (WGS) entry which is preliminary data.</text>
</comment>
<dbReference type="AlphaFoldDB" id="A0A3N3ZU05"/>